<dbReference type="Pfam" id="PF00179">
    <property type="entry name" value="UQ_con"/>
    <property type="match status" value="1"/>
</dbReference>
<accession>A0A177XW54</accession>
<dbReference type="RefSeq" id="WP_054961242.1">
    <property type="nucleotide sequence ID" value="NZ_LLEI02000053.1"/>
</dbReference>
<comment type="caution">
    <text evidence="2">The sequence shown here is derived from an EMBL/GenBank/DDBJ whole genome shotgun (WGS) entry which is preliminary data.</text>
</comment>
<dbReference type="EMBL" id="LLEI02000053">
    <property type="protein sequence ID" value="OAJ92833.1"/>
    <property type="molecule type" value="Genomic_DNA"/>
</dbReference>
<dbReference type="InterPro" id="IPR016135">
    <property type="entry name" value="UBQ-conjugating_enzyme/RWD"/>
</dbReference>
<sequence length="208" mass="23208">MSAFATRVQEDLRKLDVLSRETGGKVKVVSKTGSPVRELLIELAYPTAGSSSFPSTVQHRTTVKIELLSRYPFQEPSAKITTPIYHPNVYTSGQICFGTKWLPSQSLDLLVKRIIKIITFDESILNESSPANGAALSWYRIAVAQYPNSFPTTKLGYEQQAKKTMSWNNVETKVVVNCTHCETSLRLPSGQKGNVNCPRCRKGFYVET</sequence>
<dbReference type="CDD" id="cd00195">
    <property type="entry name" value="UBCc_UEV"/>
    <property type="match status" value="1"/>
</dbReference>
<name>A0A177XW54_9VIBR</name>
<evidence type="ECO:0000259" key="1">
    <source>
        <dbReference type="Pfam" id="PF00179"/>
    </source>
</evidence>
<evidence type="ECO:0000313" key="2">
    <source>
        <dbReference type="EMBL" id="OAJ92833.1"/>
    </source>
</evidence>
<evidence type="ECO:0000313" key="3">
    <source>
        <dbReference type="Proteomes" id="UP000078406"/>
    </source>
</evidence>
<proteinExistence type="predicted"/>
<dbReference type="SUPFAM" id="SSF54495">
    <property type="entry name" value="UBC-like"/>
    <property type="match status" value="1"/>
</dbReference>
<protein>
    <recommendedName>
        <fullName evidence="1">UBC core domain-containing protein</fullName>
    </recommendedName>
</protein>
<organism evidence="2 3">
    <name type="scientific">Vibrio bivalvicida</name>
    <dbReference type="NCBI Taxonomy" id="1276888"/>
    <lineage>
        <taxon>Bacteria</taxon>
        <taxon>Pseudomonadati</taxon>
        <taxon>Pseudomonadota</taxon>
        <taxon>Gammaproteobacteria</taxon>
        <taxon>Vibrionales</taxon>
        <taxon>Vibrionaceae</taxon>
        <taxon>Vibrio</taxon>
        <taxon>Vibrio oreintalis group</taxon>
    </lineage>
</organism>
<feature type="domain" description="UBC core" evidence="1">
    <location>
        <begin position="63"/>
        <end position="143"/>
    </location>
</feature>
<dbReference type="Gene3D" id="3.10.110.10">
    <property type="entry name" value="Ubiquitin Conjugating Enzyme"/>
    <property type="match status" value="1"/>
</dbReference>
<gene>
    <name evidence="2" type="ORF">APB76_16675</name>
</gene>
<dbReference type="Proteomes" id="UP000078406">
    <property type="component" value="Unassembled WGS sequence"/>
</dbReference>
<dbReference type="AlphaFoldDB" id="A0A177XW54"/>
<dbReference type="InterPro" id="IPR000608">
    <property type="entry name" value="UBC"/>
</dbReference>
<reference evidence="2 3" key="1">
    <citation type="journal article" date="2016" name="Syst. Appl. Microbiol.">
        <title>Vibrio bivalvicida sp. nov., a novel larval pathogen for bivalve molluscs reared in a hatchery.</title>
        <authorList>
            <person name="Dubert J."/>
            <person name="Romalde J.L."/>
            <person name="Prado S."/>
            <person name="Barja J.L."/>
        </authorList>
    </citation>
    <scope>NUCLEOTIDE SEQUENCE [LARGE SCALE GENOMIC DNA]</scope>
    <source>
        <strain evidence="2 3">605</strain>
    </source>
</reference>